<protein>
    <recommendedName>
        <fullName evidence="3">WXG100 family type VII secretion target</fullName>
    </recommendedName>
</protein>
<dbReference type="InterPro" id="IPR036689">
    <property type="entry name" value="ESAT-6-like_sf"/>
</dbReference>
<dbReference type="RefSeq" id="WP_093948521.1">
    <property type="nucleotide sequence ID" value="NZ_NMUL01000013.1"/>
</dbReference>
<dbReference type="Proteomes" id="UP000215199">
    <property type="component" value="Unassembled WGS sequence"/>
</dbReference>
<gene>
    <name evidence="1" type="ORF">CF165_17085</name>
</gene>
<comment type="caution">
    <text evidence="1">The sequence shown here is derived from an EMBL/GenBank/DDBJ whole genome shotgun (WGS) entry which is preliminary data.</text>
</comment>
<reference evidence="2" key="1">
    <citation type="submission" date="2017-07" db="EMBL/GenBank/DDBJ databases">
        <title>Comparative genome mining reveals phylogenetic distribution patterns of secondary metabolites in Amycolatopsis.</title>
        <authorList>
            <person name="Adamek M."/>
            <person name="Alanjary M."/>
            <person name="Sales-Ortells H."/>
            <person name="Goodfellow M."/>
            <person name="Bull A.T."/>
            <person name="Kalinowski J."/>
            <person name="Ziemert N."/>
        </authorList>
    </citation>
    <scope>NUCLEOTIDE SEQUENCE [LARGE SCALE GENOMIC DNA]</scope>
    <source>
        <strain evidence="2">H5</strain>
    </source>
</reference>
<evidence type="ECO:0008006" key="3">
    <source>
        <dbReference type="Google" id="ProtNLM"/>
    </source>
</evidence>
<keyword evidence="2" id="KW-1185">Reference proteome</keyword>
<dbReference type="InterPro" id="IPR010310">
    <property type="entry name" value="T7SS_ESAT-6-like"/>
</dbReference>
<dbReference type="SUPFAM" id="SSF140453">
    <property type="entry name" value="EsxAB dimer-like"/>
    <property type="match status" value="1"/>
</dbReference>
<dbReference type="AlphaFoldDB" id="A0A229T9D9"/>
<accession>A0A229T9D9</accession>
<proteinExistence type="predicted"/>
<evidence type="ECO:0000313" key="1">
    <source>
        <dbReference type="EMBL" id="OXM67379.1"/>
    </source>
</evidence>
<dbReference type="Gene3D" id="1.10.287.1060">
    <property type="entry name" value="ESAT-6-like"/>
    <property type="match status" value="1"/>
</dbReference>
<evidence type="ECO:0000313" key="2">
    <source>
        <dbReference type="Proteomes" id="UP000215199"/>
    </source>
</evidence>
<dbReference type="EMBL" id="NMUL01000013">
    <property type="protein sequence ID" value="OXM67379.1"/>
    <property type="molecule type" value="Genomic_DNA"/>
</dbReference>
<dbReference type="Pfam" id="PF06013">
    <property type="entry name" value="WXG100"/>
    <property type="match status" value="1"/>
</dbReference>
<name>A0A229T9D9_9PSEU</name>
<organism evidence="1 2">
    <name type="scientific">Amycolatopsis vastitatis</name>
    <dbReference type="NCBI Taxonomy" id="1905142"/>
    <lineage>
        <taxon>Bacteria</taxon>
        <taxon>Bacillati</taxon>
        <taxon>Actinomycetota</taxon>
        <taxon>Actinomycetes</taxon>
        <taxon>Pseudonocardiales</taxon>
        <taxon>Pseudonocardiaceae</taxon>
        <taxon>Amycolatopsis</taxon>
    </lineage>
</organism>
<dbReference type="OrthoDB" id="3387628at2"/>
<sequence>MTRDCHRADLVLDRMAAITGELGELLAALEADVEPELAGWTGEAREEYLRAKRDWGRAVERMPECLERAREAFGELAYSVFTGVKTE</sequence>